<dbReference type="Gene3D" id="3.40.50.720">
    <property type="entry name" value="NAD(P)-binding Rossmann-like Domain"/>
    <property type="match status" value="1"/>
</dbReference>
<dbReference type="InterPro" id="IPR036291">
    <property type="entry name" value="NAD(P)-bd_dom_sf"/>
</dbReference>
<evidence type="ECO:0000313" key="4">
    <source>
        <dbReference type="EMBL" id="TXC80009.1"/>
    </source>
</evidence>
<reference evidence="4" key="2">
    <citation type="submission" date="2019-08" db="EMBL/GenBank/DDBJ databases">
        <authorList>
            <person name="Im W.-T."/>
        </authorList>
    </citation>
    <scope>NUCLEOTIDE SEQUENCE</scope>
    <source>
        <strain evidence="4">NF 2-5-3</strain>
    </source>
</reference>
<accession>A0A5C6V4L5</accession>
<feature type="domain" description="Gfo/Idh/MocA-like oxidoreductase C-terminal" evidence="2">
    <location>
        <begin position="133"/>
        <end position="345"/>
    </location>
</feature>
<gene>
    <name evidence="4" type="ORF">FRZ40_37475</name>
    <name evidence="3" type="ORF">V4C56_42150</name>
</gene>
<name>A0A5C6V4L5_9BURK</name>
<proteinExistence type="predicted"/>
<evidence type="ECO:0000313" key="6">
    <source>
        <dbReference type="Proteomes" id="UP001481677"/>
    </source>
</evidence>
<keyword evidence="6" id="KW-1185">Reference proteome</keyword>
<dbReference type="SUPFAM" id="SSF51735">
    <property type="entry name" value="NAD(P)-binding Rossmann-fold domains"/>
    <property type="match status" value="1"/>
</dbReference>
<evidence type="ECO:0000259" key="1">
    <source>
        <dbReference type="Pfam" id="PF01408"/>
    </source>
</evidence>
<dbReference type="AlphaFoldDB" id="A0A5C6V4L5"/>
<dbReference type="Pfam" id="PF01408">
    <property type="entry name" value="GFO_IDH_MocA"/>
    <property type="match status" value="1"/>
</dbReference>
<dbReference type="SUPFAM" id="SSF55347">
    <property type="entry name" value="Glyceraldehyde-3-phosphate dehydrogenase-like, C-terminal domain"/>
    <property type="match status" value="1"/>
</dbReference>
<evidence type="ECO:0000259" key="2">
    <source>
        <dbReference type="Pfam" id="PF02894"/>
    </source>
</evidence>
<dbReference type="PANTHER" id="PTHR43377">
    <property type="entry name" value="BILIVERDIN REDUCTASE A"/>
    <property type="match status" value="1"/>
</dbReference>
<reference evidence="4 5" key="1">
    <citation type="journal article" date="2018" name="Int. J. Syst. Evol. Microbiol.">
        <title>Paraburkholderia azotifigens sp. nov., a nitrogen-fixing bacterium isolated from paddy soil.</title>
        <authorList>
            <person name="Choi G.M."/>
            <person name="Im W.T."/>
        </authorList>
    </citation>
    <scope>NUCLEOTIDE SEQUENCE [LARGE SCALE GENOMIC DNA]</scope>
    <source>
        <strain evidence="4 5">NF 2-5-3</strain>
    </source>
</reference>
<dbReference type="Gene3D" id="3.30.360.10">
    <property type="entry name" value="Dihydrodipicolinate Reductase, domain 2"/>
    <property type="match status" value="1"/>
</dbReference>
<sequence>MRQIQLAVAGAGLIGRRHIELIQQNPRCRLSAIVDPGPAAQEVAQSAGVPLFRTLGELIENGRSDGVVLATPNQLHVEQALQCIGARLPALIEKPVAHTLDEGERLCAAADAAGVPLLVGHHRAHSPILATAREIIRQGKIGKIVGVMGSAVFYKPDDYFDAAPWRREAGGGPILLNLIHEIGNLRSLCGEIVAVQAFASNAARQFAVEDTVAINLRFENGALGTFLLSDTAASPRSWEQTSQENTSYASYDDEDCYVIAGDMGSLSVPTMRLKTYARKEDRSWWKPFETSVAKLERADPLERQLEHFCDVIAGDAKPLVSVHDGLQNLRVTEAIAEAARTGAIVDTRMSATN</sequence>
<organism evidence="4 5">
    <name type="scientific">Paraburkholderia azotifigens</name>
    <dbReference type="NCBI Taxonomy" id="2057004"/>
    <lineage>
        <taxon>Bacteria</taxon>
        <taxon>Pseudomonadati</taxon>
        <taxon>Pseudomonadota</taxon>
        <taxon>Betaproteobacteria</taxon>
        <taxon>Burkholderiales</taxon>
        <taxon>Burkholderiaceae</taxon>
        <taxon>Paraburkholderia</taxon>
    </lineage>
</organism>
<reference evidence="3 6" key="3">
    <citation type="submission" date="2024-01" db="EMBL/GenBank/DDBJ databases">
        <title>The diversity of rhizobia nodulating Mimosa spp. in eleven states of Brazil covering several biomes is determined by host plant, location, and edaphic factors.</title>
        <authorList>
            <person name="Rouws L."/>
            <person name="Barauna A."/>
            <person name="Beukes C."/>
            <person name="De Faria S.M."/>
            <person name="Gross E."/>
            <person name="Dos Reis Junior F.B."/>
            <person name="Simon M."/>
            <person name="Maluk M."/>
            <person name="Odee D.W."/>
            <person name="Kenicer G."/>
            <person name="Young J.P.W."/>
            <person name="Reis V.M."/>
            <person name="Zilli J."/>
            <person name="James E.K."/>
        </authorList>
    </citation>
    <scope>NUCLEOTIDE SEQUENCE [LARGE SCALE GENOMIC DNA]</scope>
    <source>
        <strain evidence="3 6">JPY530</strain>
    </source>
</reference>
<dbReference type="EMBL" id="JAZHGA010000071">
    <property type="protein sequence ID" value="MEM5346214.1"/>
    <property type="molecule type" value="Genomic_DNA"/>
</dbReference>
<comment type="caution">
    <text evidence="4">The sequence shown here is derived from an EMBL/GenBank/DDBJ whole genome shotgun (WGS) entry which is preliminary data.</text>
</comment>
<dbReference type="Proteomes" id="UP000321776">
    <property type="component" value="Unassembled WGS sequence"/>
</dbReference>
<dbReference type="GO" id="GO:0000166">
    <property type="term" value="F:nucleotide binding"/>
    <property type="evidence" value="ECO:0007669"/>
    <property type="project" value="InterPro"/>
</dbReference>
<dbReference type="InterPro" id="IPR000683">
    <property type="entry name" value="Gfo/Idh/MocA-like_OxRdtase_N"/>
</dbReference>
<evidence type="ECO:0000313" key="3">
    <source>
        <dbReference type="EMBL" id="MEM5346214.1"/>
    </source>
</evidence>
<evidence type="ECO:0000313" key="5">
    <source>
        <dbReference type="Proteomes" id="UP000321776"/>
    </source>
</evidence>
<dbReference type="InterPro" id="IPR051450">
    <property type="entry name" value="Gfo/Idh/MocA_Oxidoreductases"/>
</dbReference>
<dbReference type="PANTHER" id="PTHR43377:SF8">
    <property type="entry name" value="BLR3664 PROTEIN"/>
    <property type="match status" value="1"/>
</dbReference>
<dbReference type="Proteomes" id="UP001481677">
    <property type="component" value="Unassembled WGS sequence"/>
</dbReference>
<feature type="domain" description="Gfo/Idh/MocA-like oxidoreductase N-terminal" evidence="1">
    <location>
        <begin position="5"/>
        <end position="121"/>
    </location>
</feature>
<dbReference type="EMBL" id="VOQS01000005">
    <property type="protein sequence ID" value="TXC80009.1"/>
    <property type="molecule type" value="Genomic_DNA"/>
</dbReference>
<dbReference type="InterPro" id="IPR004104">
    <property type="entry name" value="Gfo/Idh/MocA-like_OxRdtase_C"/>
</dbReference>
<protein>
    <submittedName>
        <fullName evidence="4">Gfo/Idh/MocA family oxidoreductase</fullName>
    </submittedName>
</protein>
<dbReference type="RefSeq" id="WP_028366305.1">
    <property type="nucleotide sequence ID" value="NZ_JAZHFZ010000074.1"/>
</dbReference>
<dbReference type="Pfam" id="PF02894">
    <property type="entry name" value="GFO_IDH_MocA_C"/>
    <property type="match status" value="1"/>
</dbReference>